<dbReference type="AlphaFoldDB" id="A0A662DBD4"/>
<accession>A0A662DBD4</accession>
<dbReference type="GO" id="GO:0016887">
    <property type="term" value="F:ATP hydrolysis activity"/>
    <property type="evidence" value="ECO:0007669"/>
    <property type="project" value="InterPro"/>
</dbReference>
<dbReference type="NCBIfam" id="TIGR01727">
    <property type="entry name" value="oligo_HPY"/>
    <property type="match status" value="1"/>
</dbReference>
<evidence type="ECO:0000256" key="2">
    <source>
        <dbReference type="ARBA" id="ARBA00005417"/>
    </source>
</evidence>
<feature type="domain" description="ABC transporter" evidence="10">
    <location>
        <begin position="13"/>
        <end position="260"/>
    </location>
</feature>
<evidence type="ECO:0000256" key="9">
    <source>
        <dbReference type="ARBA" id="ARBA00023136"/>
    </source>
</evidence>
<dbReference type="PANTHER" id="PTHR43297">
    <property type="entry name" value="OLIGOPEPTIDE TRANSPORT ATP-BINDING PROTEIN APPD"/>
    <property type="match status" value="1"/>
</dbReference>
<evidence type="ECO:0000256" key="8">
    <source>
        <dbReference type="ARBA" id="ARBA00022967"/>
    </source>
</evidence>
<dbReference type="InterPro" id="IPR050388">
    <property type="entry name" value="ABC_Ni/Peptide_Import"/>
</dbReference>
<dbReference type="GO" id="GO:0015833">
    <property type="term" value="P:peptide transport"/>
    <property type="evidence" value="ECO:0007669"/>
    <property type="project" value="InterPro"/>
</dbReference>
<keyword evidence="5" id="KW-0997">Cell inner membrane</keyword>
<evidence type="ECO:0000256" key="1">
    <source>
        <dbReference type="ARBA" id="ARBA00004202"/>
    </source>
</evidence>
<dbReference type="Pfam" id="PF08352">
    <property type="entry name" value="oligo_HPY"/>
    <property type="match status" value="1"/>
</dbReference>
<gene>
    <name evidence="11" type="ORF">DRJ04_06685</name>
</gene>
<evidence type="ECO:0000313" key="11">
    <source>
        <dbReference type="EMBL" id="RLE12168.1"/>
    </source>
</evidence>
<keyword evidence="4" id="KW-1003">Cell membrane</keyword>
<comment type="caution">
    <text evidence="11">The sequence shown here is derived from an EMBL/GenBank/DDBJ whole genome shotgun (WGS) entry which is preliminary data.</text>
</comment>
<dbReference type="Proteomes" id="UP000280417">
    <property type="component" value="Unassembled WGS sequence"/>
</dbReference>
<dbReference type="InterPro" id="IPR003439">
    <property type="entry name" value="ABC_transporter-like_ATP-bd"/>
</dbReference>
<dbReference type="FunFam" id="3.40.50.300:FF:000016">
    <property type="entry name" value="Oligopeptide ABC transporter ATP-binding component"/>
    <property type="match status" value="1"/>
</dbReference>
<evidence type="ECO:0000313" key="12">
    <source>
        <dbReference type="Proteomes" id="UP000280417"/>
    </source>
</evidence>
<keyword evidence="6" id="KW-0547">Nucleotide-binding</keyword>
<comment type="similarity">
    <text evidence="2">Belongs to the ABC transporter superfamily.</text>
</comment>
<dbReference type="CDD" id="cd03257">
    <property type="entry name" value="ABC_NikE_OppD_transporters"/>
    <property type="match status" value="1"/>
</dbReference>
<evidence type="ECO:0000256" key="4">
    <source>
        <dbReference type="ARBA" id="ARBA00022475"/>
    </source>
</evidence>
<dbReference type="InterPro" id="IPR013563">
    <property type="entry name" value="Oligopep_ABC_C"/>
</dbReference>
<dbReference type="GO" id="GO:0005886">
    <property type="term" value="C:plasma membrane"/>
    <property type="evidence" value="ECO:0007669"/>
    <property type="project" value="UniProtKB-SubCell"/>
</dbReference>
<protein>
    <submittedName>
        <fullName evidence="11">ABC transporter ATP-binding protein</fullName>
    </submittedName>
</protein>
<name>A0A662DBD4_UNCAE</name>
<dbReference type="SMART" id="SM00382">
    <property type="entry name" value="AAA"/>
    <property type="match status" value="1"/>
</dbReference>
<keyword evidence="9" id="KW-0472">Membrane</keyword>
<keyword evidence="8" id="KW-1278">Translocase</keyword>
<dbReference type="InterPro" id="IPR017871">
    <property type="entry name" value="ABC_transporter-like_CS"/>
</dbReference>
<dbReference type="PROSITE" id="PS00211">
    <property type="entry name" value="ABC_TRANSPORTER_1"/>
    <property type="match status" value="1"/>
</dbReference>
<dbReference type="InterPro" id="IPR003593">
    <property type="entry name" value="AAA+_ATPase"/>
</dbReference>
<sequence length="342" mass="38121">MKSKNSNEIILSIKNLSVVFPLSQGELKALEDINLDIYRGETIGIVGESGCGKSTLGFSILNAVPSPGKIISGEILFHGEDILKKPRSELRKLRGKKISMIFQDPMTSLNPLLRVDKHILETIKVHEGDTKKHQALERAKNLLKKLGISENRITDYPHQLSGGMRQRVMIGIGLALNAEIIIADEPTTSLDVIVEAQFLQLLKTLKEEFGLTLILITHNMGIVAEISDRIVVMYGGKIMEIGNAEDVFSEPLHPYTRGLLHSIPNIHLIEEEKLELMEGFPPDLTNPPSGCRFSPRCKEAFDRCVESSPPMIEIPEMKGRMVRCFLYEKSHISHAGKVINSK</sequence>
<comment type="subcellular location">
    <subcellularLocation>
        <location evidence="1">Cell membrane</location>
        <topology evidence="1">Peripheral membrane protein</topology>
    </subcellularLocation>
</comment>
<evidence type="ECO:0000256" key="6">
    <source>
        <dbReference type="ARBA" id="ARBA00022741"/>
    </source>
</evidence>
<dbReference type="GO" id="GO:0005524">
    <property type="term" value="F:ATP binding"/>
    <property type="evidence" value="ECO:0007669"/>
    <property type="project" value="UniProtKB-KW"/>
</dbReference>
<dbReference type="Pfam" id="PF00005">
    <property type="entry name" value="ABC_tran"/>
    <property type="match status" value="1"/>
</dbReference>
<dbReference type="PANTHER" id="PTHR43297:SF14">
    <property type="entry name" value="ATPASE AAA-TYPE CORE DOMAIN-CONTAINING PROTEIN"/>
    <property type="match status" value="1"/>
</dbReference>
<keyword evidence="7 11" id="KW-0067">ATP-binding</keyword>
<reference evidence="11 12" key="1">
    <citation type="submission" date="2018-06" db="EMBL/GenBank/DDBJ databases">
        <title>Extensive metabolic versatility and redundancy in microbially diverse, dynamic hydrothermal sediments.</title>
        <authorList>
            <person name="Dombrowski N."/>
            <person name="Teske A."/>
            <person name="Baker B.J."/>
        </authorList>
    </citation>
    <scope>NUCLEOTIDE SEQUENCE [LARGE SCALE GENOMIC DNA]</scope>
    <source>
        <strain evidence="11">B3_G15</strain>
    </source>
</reference>
<dbReference type="SUPFAM" id="SSF52540">
    <property type="entry name" value="P-loop containing nucleoside triphosphate hydrolases"/>
    <property type="match status" value="1"/>
</dbReference>
<dbReference type="InterPro" id="IPR027417">
    <property type="entry name" value="P-loop_NTPase"/>
</dbReference>
<organism evidence="11 12">
    <name type="scientific">Aerophobetes bacterium</name>
    <dbReference type="NCBI Taxonomy" id="2030807"/>
    <lineage>
        <taxon>Bacteria</taxon>
        <taxon>Candidatus Aerophobota</taxon>
    </lineage>
</organism>
<evidence type="ECO:0000256" key="3">
    <source>
        <dbReference type="ARBA" id="ARBA00022448"/>
    </source>
</evidence>
<proteinExistence type="inferred from homology"/>
<dbReference type="EMBL" id="QMQA01000186">
    <property type="protein sequence ID" value="RLE12168.1"/>
    <property type="molecule type" value="Genomic_DNA"/>
</dbReference>
<evidence type="ECO:0000256" key="7">
    <source>
        <dbReference type="ARBA" id="ARBA00022840"/>
    </source>
</evidence>
<evidence type="ECO:0000259" key="10">
    <source>
        <dbReference type="PROSITE" id="PS50893"/>
    </source>
</evidence>
<evidence type="ECO:0000256" key="5">
    <source>
        <dbReference type="ARBA" id="ARBA00022519"/>
    </source>
</evidence>
<dbReference type="PROSITE" id="PS50893">
    <property type="entry name" value="ABC_TRANSPORTER_2"/>
    <property type="match status" value="1"/>
</dbReference>
<keyword evidence="3" id="KW-0813">Transport</keyword>
<dbReference type="Gene3D" id="3.40.50.300">
    <property type="entry name" value="P-loop containing nucleotide triphosphate hydrolases"/>
    <property type="match status" value="1"/>
</dbReference>